<dbReference type="PRINTS" id="PR00368">
    <property type="entry name" value="FADPNR"/>
</dbReference>
<dbReference type="InterPro" id="IPR036188">
    <property type="entry name" value="FAD/NAD-bd_sf"/>
</dbReference>
<gene>
    <name evidence="6" type="ORF">GKC30_01040</name>
</gene>
<reference evidence="6 7" key="1">
    <citation type="submission" date="2019-11" db="EMBL/GenBank/DDBJ databases">
        <title>Pseudodesulfovibrio alkaliphilus, sp. nov., an alkaliphilic sulfate-reducing bacteria from mud volcano of Taman peninsula, Russia.</title>
        <authorList>
            <person name="Frolova A."/>
            <person name="Merkel A.Y."/>
            <person name="Slobodkin A.I."/>
        </authorList>
    </citation>
    <scope>NUCLEOTIDE SEQUENCE [LARGE SCALE GENOMIC DNA]</scope>
    <source>
        <strain evidence="6 7">F-1</strain>
    </source>
</reference>
<evidence type="ECO:0000256" key="4">
    <source>
        <dbReference type="SAM" id="MobiDB-lite"/>
    </source>
</evidence>
<name>A0A7K1KJZ9_9BACT</name>
<feature type="region of interest" description="Disordered" evidence="4">
    <location>
        <begin position="260"/>
        <end position="290"/>
    </location>
</feature>
<dbReference type="Pfam" id="PF00890">
    <property type="entry name" value="FAD_binding_2"/>
    <property type="match status" value="2"/>
</dbReference>
<evidence type="ECO:0000313" key="7">
    <source>
        <dbReference type="Proteomes" id="UP000461162"/>
    </source>
</evidence>
<dbReference type="SUPFAM" id="SSF51905">
    <property type="entry name" value="FAD/NAD(P)-binding domain"/>
    <property type="match status" value="1"/>
</dbReference>
<dbReference type="EMBL" id="WODC01000001">
    <property type="protein sequence ID" value="MUM76212.1"/>
    <property type="molecule type" value="Genomic_DNA"/>
</dbReference>
<evidence type="ECO:0000259" key="5">
    <source>
        <dbReference type="Pfam" id="PF00890"/>
    </source>
</evidence>
<keyword evidence="3" id="KW-0560">Oxidoreductase</keyword>
<dbReference type="Gene3D" id="3.90.700.10">
    <property type="entry name" value="Succinate dehydrogenase/fumarate reductase flavoprotein, catalytic domain"/>
    <property type="match status" value="1"/>
</dbReference>
<dbReference type="InterPro" id="IPR027477">
    <property type="entry name" value="Succ_DH/fumarate_Rdtase_cat_sf"/>
</dbReference>
<accession>A0A7K1KJZ9</accession>
<dbReference type="GO" id="GO:0016491">
    <property type="term" value="F:oxidoreductase activity"/>
    <property type="evidence" value="ECO:0007669"/>
    <property type="project" value="UniProtKB-KW"/>
</dbReference>
<protein>
    <submittedName>
        <fullName evidence="6">FAD-binding protein</fullName>
    </submittedName>
</protein>
<comment type="caution">
    <text evidence="6">The sequence shown here is derived from an EMBL/GenBank/DDBJ whole genome shotgun (WGS) entry which is preliminary data.</text>
</comment>
<keyword evidence="2" id="KW-0285">Flavoprotein</keyword>
<comment type="cofactor">
    <cofactor evidence="1">
        <name>FAD</name>
        <dbReference type="ChEBI" id="CHEBI:57692"/>
    </cofactor>
</comment>
<dbReference type="InterPro" id="IPR003953">
    <property type="entry name" value="FAD-dep_OxRdtase_2_FAD-bd"/>
</dbReference>
<dbReference type="Proteomes" id="UP000461162">
    <property type="component" value="Unassembled WGS sequence"/>
</dbReference>
<sequence>MPATSATPVGQSAAILTTDILVLGAGLAGLRSAWAAAESAPNLSVTVVRPGNGPDGSSFANRNNALGIQLPDTDARRTAFFSEAMALAAPGLIDPALVTILAEEGEARVRELMALGLCLRQAATGGPARFPGCGSHDPRALVFDNLGDAFNRFFAKTRCCGVNFINGIEIMGILDDGGTARGAWGLESATNRPVALGARAVVMTLGGPAPLFARHQAGPGNSGLALGILAETGVRTANEPYIQFMWGREDASFLNPAQVLAPGNRIRPPDPDASRTDTPPLDPLRLDASAPSRTLDGLRSARALHCPAFHHRPQAVLDRLLLLGLHQDGFARVITPAETIKAGMYAHAGNGGAVVDEHGATTLPGLFAAGECATGMHGANRLGGAMVLATQVFGRRAGLAAACHAADAETMDMGRLYNLGQEEFRHIRNSGDECRALRSIADGLARHALFGGTPGDSDGLAAFRTRLAELARSSETRIRIAARTALLVSRPTDDPFQPVF</sequence>
<evidence type="ECO:0000256" key="3">
    <source>
        <dbReference type="ARBA" id="ARBA00023002"/>
    </source>
</evidence>
<dbReference type="Gene3D" id="3.50.50.60">
    <property type="entry name" value="FAD/NAD(P)-binding domain"/>
    <property type="match status" value="1"/>
</dbReference>
<evidence type="ECO:0000256" key="2">
    <source>
        <dbReference type="ARBA" id="ARBA00022630"/>
    </source>
</evidence>
<dbReference type="RefSeq" id="WP_155931642.1">
    <property type="nucleotide sequence ID" value="NZ_WODC01000001.1"/>
</dbReference>
<feature type="domain" description="FAD-dependent oxidoreductase 2 FAD-binding" evidence="5">
    <location>
        <begin position="343"/>
        <end position="385"/>
    </location>
</feature>
<dbReference type="AlphaFoldDB" id="A0A7K1KJZ9"/>
<dbReference type="InterPro" id="IPR030664">
    <property type="entry name" value="SdhA/FrdA/AprA"/>
</dbReference>
<dbReference type="PANTHER" id="PTHR11632:SF51">
    <property type="entry name" value="SUCCINATE DEHYDROGENASE [UBIQUINONE] FLAVOPROTEIN SUBUNIT, MITOCHONDRIAL"/>
    <property type="match status" value="1"/>
</dbReference>
<organism evidence="6 7">
    <name type="scientific">Pseudodesulfovibrio alkaliphilus</name>
    <dbReference type="NCBI Taxonomy" id="2661613"/>
    <lineage>
        <taxon>Bacteria</taxon>
        <taxon>Pseudomonadati</taxon>
        <taxon>Thermodesulfobacteriota</taxon>
        <taxon>Desulfovibrionia</taxon>
        <taxon>Desulfovibrionales</taxon>
        <taxon>Desulfovibrionaceae</taxon>
    </lineage>
</organism>
<feature type="domain" description="FAD-dependent oxidoreductase 2 FAD-binding" evidence="5">
    <location>
        <begin position="19"/>
        <end position="241"/>
    </location>
</feature>
<dbReference type="PANTHER" id="PTHR11632">
    <property type="entry name" value="SUCCINATE DEHYDROGENASE 2 FLAVOPROTEIN SUBUNIT"/>
    <property type="match status" value="1"/>
</dbReference>
<evidence type="ECO:0000256" key="1">
    <source>
        <dbReference type="ARBA" id="ARBA00001974"/>
    </source>
</evidence>
<proteinExistence type="predicted"/>
<evidence type="ECO:0000313" key="6">
    <source>
        <dbReference type="EMBL" id="MUM76212.1"/>
    </source>
</evidence>
<keyword evidence="7" id="KW-1185">Reference proteome</keyword>